<evidence type="ECO:0000259" key="1">
    <source>
        <dbReference type="Pfam" id="PF07565"/>
    </source>
</evidence>
<dbReference type="KEGG" id="hro:HELRODRAFT_138927"/>
<evidence type="ECO:0000313" key="4">
    <source>
        <dbReference type="Proteomes" id="UP000015101"/>
    </source>
</evidence>
<dbReference type="AlphaFoldDB" id="T1EIY1"/>
<gene>
    <name evidence="3" type="primary">20196531</name>
    <name evidence="2" type="ORF">HELRODRAFT_138927</name>
</gene>
<feature type="domain" description="Band 3 cytoplasmic" evidence="1">
    <location>
        <begin position="1"/>
        <end position="60"/>
    </location>
</feature>
<dbReference type="GO" id="GO:0005452">
    <property type="term" value="F:solute:inorganic anion antiporter activity"/>
    <property type="evidence" value="ECO:0007669"/>
    <property type="project" value="InterPro"/>
</dbReference>
<dbReference type="Pfam" id="PF07565">
    <property type="entry name" value="Band_3_cyto"/>
    <property type="match status" value="1"/>
</dbReference>
<dbReference type="EMBL" id="AMQM01011649">
    <property type="status" value="NOT_ANNOTATED_CDS"/>
    <property type="molecule type" value="Genomic_DNA"/>
</dbReference>
<reference evidence="4" key="1">
    <citation type="submission" date="2012-12" db="EMBL/GenBank/DDBJ databases">
        <authorList>
            <person name="Hellsten U."/>
            <person name="Grimwood J."/>
            <person name="Chapman J.A."/>
            <person name="Shapiro H."/>
            <person name="Aerts A."/>
            <person name="Otillar R.P."/>
            <person name="Terry A.Y."/>
            <person name="Boore J.L."/>
            <person name="Simakov O."/>
            <person name="Marletaz F."/>
            <person name="Cho S.-J."/>
            <person name="Edsinger-Gonzales E."/>
            <person name="Havlak P."/>
            <person name="Kuo D.-H."/>
            <person name="Larsson T."/>
            <person name="Lv J."/>
            <person name="Arendt D."/>
            <person name="Savage R."/>
            <person name="Osoegawa K."/>
            <person name="de Jong P."/>
            <person name="Lindberg D.R."/>
            <person name="Seaver E.C."/>
            <person name="Weisblat D.A."/>
            <person name="Putnam N.H."/>
            <person name="Grigoriev I.V."/>
            <person name="Rokhsar D.S."/>
        </authorList>
    </citation>
    <scope>NUCLEOTIDE SEQUENCE</scope>
</reference>
<evidence type="ECO:0000313" key="3">
    <source>
        <dbReference type="EnsemblMetazoa" id="HelroP138927"/>
    </source>
</evidence>
<dbReference type="InterPro" id="IPR003020">
    <property type="entry name" value="HCO3_transpt_euk"/>
</dbReference>
<reference evidence="3" key="3">
    <citation type="submission" date="2015-06" db="UniProtKB">
        <authorList>
            <consortium name="EnsemblMetazoa"/>
        </authorList>
    </citation>
    <scope>IDENTIFICATION</scope>
</reference>
<dbReference type="HOGENOM" id="CLU_2910724_0_0_1"/>
<organism evidence="3 4">
    <name type="scientific">Helobdella robusta</name>
    <name type="common">Californian leech</name>
    <dbReference type="NCBI Taxonomy" id="6412"/>
    <lineage>
        <taxon>Eukaryota</taxon>
        <taxon>Metazoa</taxon>
        <taxon>Spiralia</taxon>
        <taxon>Lophotrochozoa</taxon>
        <taxon>Annelida</taxon>
        <taxon>Clitellata</taxon>
        <taxon>Hirudinea</taxon>
        <taxon>Rhynchobdellida</taxon>
        <taxon>Glossiphoniidae</taxon>
        <taxon>Helobdella</taxon>
    </lineage>
</organism>
<proteinExistence type="predicted"/>
<keyword evidence="4" id="KW-1185">Reference proteome</keyword>
<dbReference type="OrthoDB" id="1735926at2759"/>
<evidence type="ECO:0000313" key="2">
    <source>
        <dbReference type="EMBL" id="ESO03251.1"/>
    </source>
</evidence>
<dbReference type="PANTHER" id="PTHR11453:SF47">
    <property type="entry name" value="ANION EXCHANGE PROTEIN"/>
    <property type="match status" value="1"/>
</dbReference>
<dbReference type="CTD" id="20196531"/>
<dbReference type="Proteomes" id="UP000015101">
    <property type="component" value="Unassembled WGS sequence"/>
</dbReference>
<dbReference type="EMBL" id="KB096641">
    <property type="protein sequence ID" value="ESO03251.1"/>
    <property type="molecule type" value="Genomic_DNA"/>
</dbReference>
<dbReference type="GO" id="GO:0008509">
    <property type="term" value="F:monoatomic anion transmembrane transporter activity"/>
    <property type="evidence" value="ECO:0007669"/>
    <property type="project" value="InterPro"/>
</dbReference>
<dbReference type="InParanoid" id="T1EIY1"/>
<dbReference type="Gene3D" id="3.40.930.10">
    <property type="entry name" value="Mannitol-specific EII, Chain A"/>
    <property type="match status" value="1"/>
</dbReference>
<name>T1EIY1_HELRO</name>
<dbReference type="GeneID" id="20196531"/>
<reference evidence="2 4" key="2">
    <citation type="journal article" date="2013" name="Nature">
        <title>Insights into bilaterian evolution from three spiralian genomes.</title>
        <authorList>
            <person name="Simakov O."/>
            <person name="Marletaz F."/>
            <person name="Cho S.J."/>
            <person name="Edsinger-Gonzales E."/>
            <person name="Havlak P."/>
            <person name="Hellsten U."/>
            <person name="Kuo D.H."/>
            <person name="Larsson T."/>
            <person name="Lv J."/>
            <person name="Arendt D."/>
            <person name="Savage R."/>
            <person name="Osoegawa K."/>
            <person name="de Jong P."/>
            <person name="Grimwood J."/>
            <person name="Chapman J.A."/>
            <person name="Shapiro H."/>
            <person name="Aerts A."/>
            <person name="Otillar R.P."/>
            <person name="Terry A.Y."/>
            <person name="Boore J.L."/>
            <person name="Grigoriev I.V."/>
            <person name="Lindberg D.R."/>
            <person name="Seaver E.C."/>
            <person name="Weisblat D.A."/>
            <person name="Putnam N.H."/>
            <person name="Rokhsar D.S."/>
        </authorList>
    </citation>
    <scope>NUCLEOTIDE SEQUENCE</scope>
</reference>
<dbReference type="GO" id="GO:0016020">
    <property type="term" value="C:membrane"/>
    <property type="evidence" value="ECO:0007669"/>
    <property type="project" value="InterPro"/>
</dbReference>
<sequence length="62" mass="6943">LMGPKTPSLDYHEVGRSLSTLMADEHFHDTAYVAAHRSDILDSLNDFLKDSMVLPPGEWDKA</sequence>
<dbReference type="STRING" id="6412.T1EIY1"/>
<accession>T1EIY1</accession>
<protein>
    <recommendedName>
        <fullName evidence="1">Band 3 cytoplasmic domain-containing protein</fullName>
    </recommendedName>
</protein>
<dbReference type="eggNOG" id="KOG1172">
    <property type="taxonomic scope" value="Eukaryota"/>
</dbReference>
<dbReference type="RefSeq" id="XP_009018651.1">
    <property type="nucleotide sequence ID" value="XM_009020403.1"/>
</dbReference>
<dbReference type="InterPro" id="IPR016152">
    <property type="entry name" value="PTrfase/Anion_transptr"/>
</dbReference>
<dbReference type="EnsemblMetazoa" id="HelroT138927">
    <property type="protein sequence ID" value="HelroP138927"/>
    <property type="gene ID" value="HelroG138927"/>
</dbReference>
<dbReference type="SUPFAM" id="SSF55804">
    <property type="entry name" value="Phoshotransferase/anion transport protein"/>
    <property type="match status" value="1"/>
</dbReference>
<dbReference type="PANTHER" id="PTHR11453">
    <property type="entry name" value="ANION EXCHANGE PROTEIN"/>
    <property type="match status" value="1"/>
</dbReference>
<dbReference type="InterPro" id="IPR013769">
    <property type="entry name" value="Band3_cytoplasmic_dom"/>
</dbReference>